<reference evidence="2 3" key="1">
    <citation type="journal article" date="2014" name="Curr. Biol.">
        <title>The genome of the clonal raider ant Cerapachys biroi.</title>
        <authorList>
            <person name="Oxley P.R."/>
            <person name="Ji L."/>
            <person name="Fetter-Pruneda I."/>
            <person name="McKenzie S.K."/>
            <person name="Li C."/>
            <person name="Hu H."/>
            <person name="Zhang G."/>
            <person name="Kronauer D.J."/>
        </authorList>
    </citation>
    <scope>NUCLEOTIDE SEQUENCE [LARGE SCALE GENOMIC DNA]</scope>
</reference>
<accession>A0A026W9H4</accession>
<dbReference type="Proteomes" id="UP000053097">
    <property type="component" value="Unassembled WGS sequence"/>
</dbReference>
<protein>
    <submittedName>
        <fullName evidence="2">Uncharacterized protein</fullName>
    </submittedName>
</protein>
<proteinExistence type="predicted"/>
<gene>
    <name evidence="2" type="ORF">X777_08848</name>
</gene>
<evidence type="ECO:0000256" key="1">
    <source>
        <dbReference type="SAM" id="Phobius"/>
    </source>
</evidence>
<keyword evidence="1" id="KW-1133">Transmembrane helix</keyword>
<organism evidence="2 3">
    <name type="scientific">Ooceraea biroi</name>
    <name type="common">Clonal raider ant</name>
    <name type="synonym">Cerapachys biroi</name>
    <dbReference type="NCBI Taxonomy" id="2015173"/>
    <lineage>
        <taxon>Eukaryota</taxon>
        <taxon>Metazoa</taxon>
        <taxon>Ecdysozoa</taxon>
        <taxon>Arthropoda</taxon>
        <taxon>Hexapoda</taxon>
        <taxon>Insecta</taxon>
        <taxon>Pterygota</taxon>
        <taxon>Neoptera</taxon>
        <taxon>Endopterygota</taxon>
        <taxon>Hymenoptera</taxon>
        <taxon>Apocrita</taxon>
        <taxon>Aculeata</taxon>
        <taxon>Formicoidea</taxon>
        <taxon>Formicidae</taxon>
        <taxon>Dorylinae</taxon>
        <taxon>Ooceraea</taxon>
    </lineage>
</organism>
<keyword evidence="1" id="KW-0812">Transmembrane</keyword>
<evidence type="ECO:0000313" key="3">
    <source>
        <dbReference type="Proteomes" id="UP000053097"/>
    </source>
</evidence>
<feature type="transmembrane region" description="Helical" evidence="1">
    <location>
        <begin position="52"/>
        <end position="72"/>
    </location>
</feature>
<keyword evidence="3" id="KW-1185">Reference proteome</keyword>
<name>A0A026W9H4_OOCBI</name>
<dbReference type="EMBL" id="KK107373">
    <property type="protein sequence ID" value="EZA51664.1"/>
    <property type="molecule type" value="Genomic_DNA"/>
</dbReference>
<evidence type="ECO:0000313" key="2">
    <source>
        <dbReference type="EMBL" id="EZA51664.1"/>
    </source>
</evidence>
<keyword evidence="1" id="KW-0472">Membrane</keyword>
<dbReference type="AlphaFoldDB" id="A0A026W9H4"/>
<sequence length="89" mass="10414">MSASYARDYRFPASERYYKLRKKRNVRLYSGRQKRPSRECRVPRGPWHAFPGHVIIVIVTIIIIIVVIVSVCSRLTCRENTSYITITLS</sequence>